<dbReference type="PROSITE" id="PS01123">
    <property type="entry name" value="TNASE_1"/>
    <property type="match status" value="1"/>
</dbReference>
<organism evidence="6 7">
    <name type="scientific">Eikenella glucosivorans</name>
    <dbReference type="NCBI Taxonomy" id="2766967"/>
    <lineage>
        <taxon>Bacteria</taxon>
        <taxon>Pseudomonadati</taxon>
        <taxon>Pseudomonadota</taxon>
        <taxon>Betaproteobacteria</taxon>
        <taxon>Neisseriales</taxon>
        <taxon>Neisseriaceae</taxon>
        <taxon>Eikenella</taxon>
    </lineage>
</organism>
<dbReference type="PANTHER" id="PTHR12302">
    <property type="entry name" value="EBNA2 BINDING PROTEIN P100"/>
    <property type="match status" value="1"/>
</dbReference>
<dbReference type="InterPro" id="IPR016071">
    <property type="entry name" value="Staphylococal_nuclease_OB-fold"/>
</dbReference>
<keyword evidence="1" id="KW-0540">Nuclease</keyword>
<evidence type="ECO:0000256" key="2">
    <source>
        <dbReference type="ARBA" id="ARBA00022759"/>
    </source>
</evidence>
<feature type="signal peptide" evidence="4">
    <location>
        <begin position="1"/>
        <end position="17"/>
    </location>
</feature>
<evidence type="ECO:0000259" key="5">
    <source>
        <dbReference type="PROSITE" id="PS50830"/>
    </source>
</evidence>
<gene>
    <name evidence="6" type="ORF">H9Q10_05540</name>
</gene>
<dbReference type="Pfam" id="PF05901">
    <property type="entry name" value="Excalibur"/>
    <property type="match status" value="1"/>
</dbReference>
<keyword evidence="3" id="KW-0378">Hydrolase</keyword>
<evidence type="ECO:0000256" key="1">
    <source>
        <dbReference type="ARBA" id="ARBA00022722"/>
    </source>
</evidence>
<comment type="caution">
    <text evidence="6">The sequence shown here is derived from an EMBL/GenBank/DDBJ whole genome shotgun (WGS) entry which is preliminary data.</text>
</comment>
<dbReference type="PROSITE" id="PS50830">
    <property type="entry name" value="TNASE_3"/>
    <property type="match status" value="1"/>
</dbReference>
<keyword evidence="7" id="KW-1185">Reference proteome</keyword>
<feature type="domain" description="TNase-like" evidence="5">
    <location>
        <begin position="18"/>
        <end position="139"/>
    </location>
</feature>
<keyword evidence="4" id="KW-0732">Signal</keyword>
<sequence>MRALLIAVLLLPLMAAAQTVSCRVVGVSDGDTLTCLAAGNQQIKVRLNQIDAPEKGQAFGQAAKRKLSSLVHGRQVQLRTEGLDKYGRTIAEVFSGSLNVNKEMVRSGYAWAYREYVRDNEYLRLEEQARRASRGLWSEPNPIYPSEFRHGRRAGTVSRQILPPHEPRRNNQGGFACNGKRFCREMTSCAEARFYLRQCGVGRLDRDGDGVPCESLCR</sequence>
<dbReference type="InterPro" id="IPR002071">
    <property type="entry name" value="Thermonucl_AS"/>
</dbReference>
<dbReference type="InterPro" id="IPR035437">
    <property type="entry name" value="SNase_OB-fold_sf"/>
</dbReference>
<accession>A0ABS0NA03</accession>
<evidence type="ECO:0000313" key="7">
    <source>
        <dbReference type="Proteomes" id="UP000768471"/>
    </source>
</evidence>
<dbReference type="Proteomes" id="UP000768471">
    <property type="component" value="Unassembled WGS sequence"/>
</dbReference>
<dbReference type="PANTHER" id="PTHR12302:SF3">
    <property type="entry name" value="SERINE_THREONINE-PROTEIN KINASE 31"/>
    <property type="match status" value="1"/>
</dbReference>
<dbReference type="EMBL" id="JACSGR010000004">
    <property type="protein sequence ID" value="MBH5329129.1"/>
    <property type="molecule type" value="Genomic_DNA"/>
</dbReference>
<name>A0ABS0NA03_9NEIS</name>
<dbReference type="RefSeq" id="WP_197903019.1">
    <property type="nucleotide sequence ID" value="NZ_JACSGR010000004.1"/>
</dbReference>
<protein>
    <submittedName>
        <fullName evidence="6">Thermonuclease family protein</fullName>
    </submittedName>
</protein>
<keyword evidence="2" id="KW-0255">Endonuclease</keyword>
<dbReference type="SUPFAM" id="SSF50199">
    <property type="entry name" value="Staphylococcal nuclease"/>
    <property type="match status" value="1"/>
</dbReference>
<evidence type="ECO:0000256" key="3">
    <source>
        <dbReference type="ARBA" id="ARBA00022801"/>
    </source>
</evidence>
<dbReference type="Pfam" id="PF00565">
    <property type="entry name" value="SNase"/>
    <property type="match status" value="1"/>
</dbReference>
<reference evidence="6 7" key="1">
    <citation type="submission" date="2020-09" db="EMBL/GenBank/DDBJ databases">
        <title>Eikenella S3660 sp. nov., isolated from a throat swab.</title>
        <authorList>
            <person name="Buhl M."/>
        </authorList>
    </citation>
    <scope>NUCLEOTIDE SEQUENCE [LARGE SCALE GENOMIC DNA]</scope>
    <source>
        <strain evidence="6 7">S3360</strain>
    </source>
</reference>
<evidence type="ECO:0000256" key="4">
    <source>
        <dbReference type="SAM" id="SignalP"/>
    </source>
</evidence>
<feature type="chain" id="PRO_5045283202" evidence="4">
    <location>
        <begin position="18"/>
        <end position="218"/>
    </location>
</feature>
<evidence type="ECO:0000313" key="6">
    <source>
        <dbReference type="EMBL" id="MBH5329129.1"/>
    </source>
</evidence>
<dbReference type="Gene3D" id="2.40.50.90">
    <property type="match status" value="1"/>
</dbReference>
<proteinExistence type="predicted"/>
<dbReference type="InterPro" id="IPR008613">
    <property type="entry name" value="Excalibur_Ca-bd_domain"/>
</dbReference>
<dbReference type="SMART" id="SM00318">
    <property type="entry name" value="SNc"/>
    <property type="match status" value="1"/>
</dbReference>
<dbReference type="CDD" id="cd00175">
    <property type="entry name" value="SNc"/>
    <property type="match status" value="1"/>
</dbReference>